<evidence type="ECO:0000313" key="3">
    <source>
        <dbReference type="EMBL" id="MDT0683160.1"/>
    </source>
</evidence>
<accession>A0ABU3DHI8</accession>
<evidence type="ECO:0000256" key="1">
    <source>
        <dbReference type="SAM" id="SignalP"/>
    </source>
</evidence>
<feature type="signal peptide" evidence="1">
    <location>
        <begin position="1"/>
        <end position="24"/>
    </location>
</feature>
<dbReference type="Gene3D" id="1.25.40.10">
    <property type="entry name" value="Tetratricopeptide repeat domain"/>
    <property type="match status" value="1"/>
</dbReference>
<organism evidence="3 4">
    <name type="scientific">Tropicimonas omnivorans</name>
    <dbReference type="NCBI Taxonomy" id="3075590"/>
    <lineage>
        <taxon>Bacteria</taxon>
        <taxon>Pseudomonadati</taxon>
        <taxon>Pseudomonadota</taxon>
        <taxon>Alphaproteobacteria</taxon>
        <taxon>Rhodobacterales</taxon>
        <taxon>Roseobacteraceae</taxon>
        <taxon>Tropicimonas</taxon>
    </lineage>
</organism>
<dbReference type="RefSeq" id="WP_311691449.1">
    <property type="nucleotide sequence ID" value="NZ_JAVRHL010000003.1"/>
</dbReference>
<keyword evidence="1" id="KW-0732">Signal</keyword>
<dbReference type="InterPro" id="IPR011990">
    <property type="entry name" value="TPR-like_helical_dom_sf"/>
</dbReference>
<protein>
    <submittedName>
        <fullName evidence="3">Surface lipoprotein assembly modifier</fullName>
    </submittedName>
</protein>
<comment type="caution">
    <text evidence="3">The sequence shown here is derived from an EMBL/GenBank/DDBJ whole genome shotgun (WGS) entry which is preliminary data.</text>
</comment>
<evidence type="ECO:0000313" key="4">
    <source>
        <dbReference type="Proteomes" id="UP001265259"/>
    </source>
</evidence>
<gene>
    <name evidence="3" type="ORF">RM543_10720</name>
</gene>
<name>A0ABU3DHI8_9RHOB</name>
<proteinExistence type="predicted"/>
<feature type="domain" description="Surface lipoprotein assembly modifier C-terminal" evidence="2">
    <location>
        <begin position="164"/>
        <end position="442"/>
    </location>
</feature>
<dbReference type="Proteomes" id="UP001265259">
    <property type="component" value="Unassembled WGS sequence"/>
</dbReference>
<dbReference type="InterPro" id="IPR007655">
    <property type="entry name" value="Slam_C"/>
</dbReference>
<keyword evidence="3" id="KW-0449">Lipoprotein</keyword>
<reference evidence="3 4" key="1">
    <citation type="submission" date="2023-09" db="EMBL/GenBank/DDBJ databases">
        <authorList>
            <person name="Rey-Velasco X."/>
        </authorList>
    </citation>
    <scope>NUCLEOTIDE SEQUENCE [LARGE SCALE GENOMIC DNA]</scope>
    <source>
        <strain evidence="3 4">F158</strain>
    </source>
</reference>
<dbReference type="EMBL" id="JAVRHL010000003">
    <property type="protein sequence ID" value="MDT0683160.1"/>
    <property type="molecule type" value="Genomic_DNA"/>
</dbReference>
<dbReference type="Pfam" id="PF04575">
    <property type="entry name" value="SlipAM"/>
    <property type="match status" value="1"/>
</dbReference>
<sequence length="442" mass="48611">MTGAFRPFLVALTLALGLPSVSLAEAGAPTIRIETNQQVIALVRLLIAEGRYDEARAAIASWQPDHPDAAIRRAYVEGLIASGQGDEMRAAGIYRAILVERPELELARMELAGALYRAGRDGAARGQAERLIAAGVDDRTGGSLQRLVRSIDDRRPVRVRGFLSVLPSTNVNGGTDNETVPLGDLEADIDEESRRASGIGLAAGAQILGRAKLSEETAILSDLTLEARRWEEIDRTLLLGSARIGIDQRFDRASVYPYLSFGAQAQDGDDSYHYRGIGAELNVRAGTNWRLFAAPDWRDETFPDTPDRDGRTLSFSVQADRFGGADRFVRLIAGYSGARKETERYSFDEWRVGLGAYREFPSGITLYGQSFYAERDYEGDYPGLSEPQSDRRTELLATLTKRDVVIAGFAPQITLTHSRNRSNAAFDDTRATTAEVRLTRDF</sequence>
<evidence type="ECO:0000259" key="2">
    <source>
        <dbReference type="Pfam" id="PF04575"/>
    </source>
</evidence>
<dbReference type="SUPFAM" id="SSF48452">
    <property type="entry name" value="TPR-like"/>
    <property type="match status" value="1"/>
</dbReference>
<keyword evidence="4" id="KW-1185">Reference proteome</keyword>
<feature type="chain" id="PRO_5046825549" evidence="1">
    <location>
        <begin position="25"/>
        <end position="442"/>
    </location>
</feature>